<name>A0ABU4G277_9BACL</name>
<feature type="domain" description="B3/B4 tRNA-binding" evidence="1">
    <location>
        <begin position="62"/>
        <end position="213"/>
    </location>
</feature>
<dbReference type="Gene3D" id="3.50.40.10">
    <property type="entry name" value="Phenylalanyl-trna Synthetase, Chain B, domain 3"/>
    <property type="match status" value="1"/>
</dbReference>
<keyword evidence="2" id="KW-0436">Ligase</keyword>
<accession>A0ABU4G277</accession>
<keyword evidence="3" id="KW-1185">Reference proteome</keyword>
<evidence type="ECO:0000313" key="2">
    <source>
        <dbReference type="EMBL" id="MDW0111075.1"/>
    </source>
</evidence>
<dbReference type="InterPro" id="IPR005146">
    <property type="entry name" value="B3/B4_tRNA-bd"/>
</dbReference>
<dbReference type="PANTHER" id="PTHR39209">
    <property type="match status" value="1"/>
</dbReference>
<dbReference type="GO" id="GO:0016874">
    <property type="term" value="F:ligase activity"/>
    <property type="evidence" value="ECO:0007669"/>
    <property type="project" value="UniProtKB-KW"/>
</dbReference>
<reference evidence="2 3" key="1">
    <citation type="submission" date="2023-06" db="EMBL/GenBank/DDBJ databases">
        <title>Sporosarcina sp. nov., isolated from Korean traditional fermented seafood 'Jeotgal'.</title>
        <authorList>
            <person name="Yang A.-I."/>
            <person name="Shin N.-R."/>
        </authorList>
    </citation>
    <scope>NUCLEOTIDE SEQUENCE [LARGE SCALE GENOMIC DNA]</scope>
    <source>
        <strain evidence="2 3">KCTC3840</strain>
    </source>
</reference>
<gene>
    <name evidence="2" type="ORF">QT716_13610</name>
</gene>
<evidence type="ECO:0000313" key="3">
    <source>
        <dbReference type="Proteomes" id="UP001280629"/>
    </source>
</evidence>
<dbReference type="RefSeq" id="WP_317936659.1">
    <property type="nucleotide sequence ID" value="NZ_JAUBDH010000009.1"/>
</dbReference>
<dbReference type="SMART" id="SM00873">
    <property type="entry name" value="B3_4"/>
    <property type="match status" value="1"/>
</dbReference>
<dbReference type="Proteomes" id="UP001280629">
    <property type="component" value="Unassembled WGS sequence"/>
</dbReference>
<protein>
    <submittedName>
        <fullName evidence="2">Phenylalanine--tRNA ligase beta subunit-related protein</fullName>
    </submittedName>
</protein>
<proteinExistence type="predicted"/>
<dbReference type="PANTHER" id="PTHR39209:SF2">
    <property type="entry name" value="CYTOPLASMIC PROTEIN"/>
    <property type="match status" value="1"/>
</dbReference>
<dbReference type="SUPFAM" id="SSF56037">
    <property type="entry name" value="PheT/TilS domain"/>
    <property type="match status" value="1"/>
</dbReference>
<organism evidence="2 3">
    <name type="scientific">Sporosarcina aquimarina</name>
    <dbReference type="NCBI Taxonomy" id="114975"/>
    <lineage>
        <taxon>Bacteria</taxon>
        <taxon>Bacillati</taxon>
        <taxon>Bacillota</taxon>
        <taxon>Bacilli</taxon>
        <taxon>Bacillales</taxon>
        <taxon>Caryophanaceae</taxon>
        <taxon>Sporosarcina</taxon>
    </lineage>
</organism>
<comment type="caution">
    <text evidence="2">The sequence shown here is derived from an EMBL/GenBank/DDBJ whole genome shotgun (WGS) entry which is preliminary data.</text>
</comment>
<sequence>MKIHIEPLIIEAVPDFKVAIIHYNRTTVSDSPQMLKGRLQLFQEQLFFELEERDLSDIQGIQEWRTIWKALGSDPTRYRPSVEALYRRVRKQNYMKSHSSAIDLNTLFSLQYGVPSGMYDLKKLVGDLTITKGQEEEDGYDGLNGRFISLHNILILKDGYSPFGSPYVDSVRTAITEETSEILHVVYLRDHMSVEEAQRLANACGNMFTSINGGEAAAHVLHADSPSLELPYSAKGESLYRSNQ</sequence>
<evidence type="ECO:0000259" key="1">
    <source>
        <dbReference type="SMART" id="SM00873"/>
    </source>
</evidence>
<dbReference type="InterPro" id="IPR020825">
    <property type="entry name" value="Phe-tRNA_synthase-like_B3/B4"/>
</dbReference>
<dbReference type="Pfam" id="PF03483">
    <property type="entry name" value="B3_4"/>
    <property type="match status" value="1"/>
</dbReference>
<dbReference type="EMBL" id="JAUBDH010000009">
    <property type="protein sequence ID" value="MDW0111075.1"/>
    <property type="molecule type" value="Genomic_DNA"/>
</dbReference>